<dbReference type="AlphaFoldDB" id="A0A2T4AGH9"/>
<reference evidence="2 3" key="1">
    <citation type="submission" date="2016-07" db="EMBL/GenBank/DDBJ databases">
        <title>Multiple horizontal gene transfer events from other fungi enriched the ability of initially mycotrophic Trichoderma (Ascomycota) to feed on dead plant biomass.</title>
        <authorList>
            <consortium name="DOE Joint Genome Institute"/>
            <person name="Aerts A."/>
            <person name="Atanasova L."/>
            <person name="Chenthamara K."/>
            <person name="Zhang J."/>
            <person name="Grujic M."/>
            <person name="Henrissat B."/>
            <person name="Kuo A."/>
            <person name="Salamov A."/>
            <person name="Lipzen A."/>
            <person name="Labutti K."/>
            <person name="Barry K."/>
            <person name="Miao Y."/>
            <person name="Rahimi M.J."/>
            <person name="Shen Q."/>
            <person name="Grigoriev I.V."/>
            <person name="Kubicek C.P."/>
            <person name="Druzhinina I.S."/>
        </authorList>
    </citation>
    <scope>NUCLEOTIDE SEQUENCE [LARGE SCALE GENOMIC DNA]</scope>
    <source>
        <strain evidence="2 3">CBS 226.95</strain>
    </source>
</reference>
<protein>
    <submittedName>
        <fullName evidence="2">Uncharacterized protein</fullName>
    </submittedName>
</protein>
<dbReference type="RefSeq" id="XP_024775866.1">
    <property type="nucleotide sequence ID" value="XM_024915010.1"/>
</dbReference>
<evidence type="ECO:0000313" key="3">
    <source>
        <dbReference type="Proteomes" id="UP000241690"/>
    </source>
</evidence>
<dbReference type="Proteomes" id="UP000241690">
    <property type="component" value="Unassembled WGS sequence"/>
</dbReference>
<dbReference type="GeneID" id="36623576"/>
<sequence length="62" mass="7368">MAGLHRTRCLHATCRRNLESFCVVFIYSLVSVFIPVSLTTHNMYYYCIEASKTKYFWHGSQW</sequence>
<keyword evidence="1" id="KW-1133">Transmembrane helix</keyword>
<evidence type="ECO:0000256" key="1">
    <source>
        <dbReference type="SAM" id="Phobius"/>
    </source>
</evidence>
<accession>A0A2T4AGH9</accession>
<organism evidence="2 3">
    <name type="scientific">Trichoderma harzianum CBS 226.95</name>
    <dbReference type="NCBI Taxonomy" id="983964"/>
    <lineage>
        <taxon>Eukaryota</taxon>
        <taxon>Fungi</taxon>
        <taxon>Dikarya</taxon>
        <taxon>Ascomycota</taxon>
        <taxon>Pezizomycotina</taxon>
        <taxon>Sordariomycetes</taxon>
        <taxon>Hypocreomycetidae</taxon>
        <taxon>Hypocreales</taxon>
        <taxon>Hypocreaceae</taxon>
        <taxon>Trichoderma</taxon>
    </lineage>
</organism>
<evidence type="ECO:0000313" key="2">
    <source>
        <dbReference type="EMBL" id="PTB56189.1"/>
    </source>
</evidence>
<keyword evidence="1" id="KW-0472">Membrane</keyword>
<gene>
    <name evidence="2" type="ORF">M431DRAFT_420135</name>
</gene>
<dbReference type="EMBL" id="KZ679679">
    <property type="protein sequence ID" value="PTB56189.1"/>
    <property type="molecule type" value="Genomic_DNA"/>
</dbReference>
<feature type="transmembrane region" description="Helical" evidence="1">
    <location>
        <begin position="21"/>
        <end position="38"/>
    </location>
</feature>
<keyword evidence="1" id="KW-0812">Transmembrane</keyword>
<proteinExistence type="predicted"/>
<name>A0A2T4AGH9_TRIHA</name>
<keyword evidence="3" id="KW-1185">Reference proteome</keyword>